<sequence length="140" mass="15519">MLEEASAPARPCSISCSLPLSLISRLRTAVFWVLFATASIRAASNGVGEAPGWRNEPPPANRYRPLVLPSPWPPVSPGRSLIRMYTSYSSRLHLFFFFSLVLLLVCETGSADRAASFNSTATLLSPWTMRNGEWCWLVFP</sequence>
<dbReference type="Proteomes" id="UP000800200">
    <property type="component" value="Unassembled WGS sequence"/>
</dbReference>
<gene>
    <name evidence="2" type="ORF">K469DRAFT_218914</name>
</gene>
<organism evidence="2 3">
    <name type="scientific">Zopfia rhizophila CBS 207.26</name>
    <dbReference type="NCBI Taxonomy" id="1314779"/>
    <lineage>
        <taxon>Eukaryota</taxon>
        <taxon>Fungi</taxon>
        <taxon>Dikarya</taxon>
        <taxon>Ascomycota</taxon>
        <taxon>Pezizomycotina</taxon>
        <taxon>Dothideomycetes</taxon>
        <taxon>Dothideomycetes incertae sedis</taxon>
        <taxon>Zopfiaceae</taxon>
        <taxon>Zopfia</taxon>
    </lineage>
</organism>
<protein>
    <submittedName>
        <fullName evidence="2">Uncharacterized protein</fullName>
    </submittedName>
</protein>
<evidence type="ECO:0000256" key="1">
    <source>
        <dbReference type="SAM" id="Phobius"/>
    </source>
</evidence>
<dbReference type="AlphaFoldDB" id="A0A6A6DUK5"/>
<keyword evidence="3" id="KW-1185">Reference proteome</keyword>
<evidence type="ECO:0000313" key="2">
    <source>
        <dbReference type="EMBL" id="KAF2182723.1"/>
    </source>
</evidence>
<evidence type="ECO:0000313" key="3">
    <source>
        <dbReference type="Proteomes" id="UP000800200"/>
    </source>
</evidence>
<reference evidence="2" key="1">
    <citation type="journal article" date="2020" name="Stud. Mycol.">
        <title>101 Dothideomycetes genomes: a test case for predicting lifestyles and emergence of pathogens.</title>
        <authorList>
            <person name="Haridas S."/>
            <person name="Albert R."/>
            <person name="Binder M."/>
            <person name="Bloem J."/>
            <person name="Labutti K."/>
            <person name="Salamov A."/>
            <person name="Andreopoulos B."/>
            <person name="Baker S."/>
            <person name="Barry K."/>
            <person name="Bills G."/>
            <person name="Bluhm B."/>
            <person name="Cannon C."/>
            <person name="Castanera R."/>
            <person name="Culley D."/>
            <person name="Daum C."/>
            <person name="Ezra D."/>
            <person name="Gonzalez J."/>
            <person name="Henrissat B."/>
            <person name="Kuo A."/>
            <person name="Liang C."/>
            <person name="Lipzen A."/>
            <person name="Lutzoni F."/>
            <person name="Magnuson J."/>
            <person name="Mondo S."/>
            <person name="Nolan M."/>
            <person name="Ohm R."/>
            <person name="Pangilinan J."/>
            <person name="Park H.-J."/>
            <person name="Ramirez L."/>
            <person name="Alfaro M."/>
            <person name="Sun H."/>
            <person name="Tritt A."/>
            <person name="Yoshinaga Y."/>
            <person name="Zwiers L.-H."/>
            <person name="Turgeon B."/>
            <person name="Goodwin S."/>
            <person name="Spatafora J."/>
            <person name="Crous P."/>
            <person name="Grigoriev I."/>
        </authorList>
    </citation>
    <scope>NUCLEOTIDE SEQUENCE</scope>
    <source>
        <strain evidence="2">CBS 207.26</strain>
    </source>
</reference>
<feature type="transmembrane region" description="Helical" evidence="1">
    <location>
        <begin position="92"/>
        <end position="111"/>
    </location>
</feature>
<accession>A0A6A6DUK5</accession>
<keyword evidence="1" id="KW-0472">Membrane</keyword>
<proteinExistence type="predicted"/>
<keyword evidence="1" id="KW-0812">Transmembrane</keyword>
<name>A0A6A6DUK5_9PEZI</name>
<keyword evidence="1" id="KW-1133">Transmembrane helix</keyword>
<dbReference type="EMBL" id="ML994646">
    <property type="protein sequence ID" value="KAF2182723.1"/>
    <property type="molecule type" value="Genomic_DNA"/>
</dbReference>